<evidence type="ECO:0000259" key="5">
    <source>
        <dbReference type="Pfam" id="PF00496"/>
    </source>
</evidence>
<comment type="subcellular location">
    <subcellularLocation>
        <location evidence="1">Cell membrane</location>
        <topology evidence="1">Lipid-anchor</topology>
    </subcellularLocation>
</comment>
<dbReference type="PROSITE" id="PS51257">
    <property type="entry name" value="PROKAR_LIPOPROTEIN"/>
    <property type="match status" value="1"/>
</dbReference>
<dbReference type="GO" id="GO:0015833">
    <property type="term" value="P:peptide transport"/>
    <property type="evidence" value="ECO:0007669"/>
    <property type="project" value="TreeGrafter"/>
</dbReference>
<dbReference type="GO" id="GO:1904680">
    <property type="term" value="F:peptide transmembrane transporter activity"/>
    <property type="evidence" value="ECO:0007669"/>
    <property type="project" value="TreeGrafter"/>
</dbReference>
<dbReference type="PANTHER" id="PTHR30290">
    <property type="entry name" value="PERIPLASMIC BINDING COMPONENT OF ABC TRANSPORTER"/>
    <property type="match status" value="1"/>
</dbReference>
<evidence type="ECO:0000313" key="6">
    <source>
        <dbReference type="EMBL" id="EST12701.1"/>
    </source>
</evidence>
<evidence type="ECO:0000256" key="3">
    <source>
        <dbReference type="ARBA" id="ARBA00022729"/>
    </source>
</evidence>
<dbReference type="EMBL" id="AWTC01000004">
    <property type="protein sequence ID" value="EST12701.1"/>
    <property type="molecule type" value="Genomic_DNA"/>
</dbReference>
<feature type="signal peptide" evidence="4">
    <location>
        <begin position="1"/>
        <end position="25"/>
    </location>
</feature>
<dbReference type="Proteomes" id="UP000018296">
    <property type="component" value="Unassembled WGS sequence"/>
</dbReference>
<evidence type="ECO:0000256" key="2">
    <source>
        <dbReference type="ARBA" id="ARBA00005695"/>
    </source>
</evidence>
<dbReference type="RefSeq" id="WP_023509532.1">
    <property type="nucleotide sequence ID" value="NZ_AWTC01000004.1"/>
</dbReference>
<gene>
    <name evidence="6" type="ORF">P343_06205</name>
</gene>
<name>V6J0N3_9BACL</name>
<comment type="similarity">
    <text evidence="2">Belongs to the bacterial solute-binding protein 5 family.</text>
</comment>
<dbReference type="InterPro" id="IPR030678">
    <property type="entry name" value="Peptide/Ni-bd"/>
</dbReference>
<feature type="domain" description="Solute-binding protein family 5" evidence="5">
    <location>
        <begin position="77"/>
        <end position="428"/>
    </location>
</feature>
<evidence type="ECO:0000313" key="7">
    <source>
        <dbReference type="Proteomes" id="UP000018296"/>
    </source>
</evidence>
<dbReference type="InterPro" id="IPR039424">
    <property type="entry name" value="SBP_5"/>
</dbReference>
<dbReference type="STRING" id="1395513.P343_06205"/>
<dbReference type="SUPFAM" id="SSF53850">
    <property type="entry name" value="Periplasmic binding protein-like II"/>
    <property type="match status" value="1"/>
</dbReference>
<dbReference type="eggNOG" id="COG0747">
    <property type="taxonomic scope" value="Bacteria"/>
</dbReference>
<dbReference type="GO" id="GO:0043190">
    <property type="term" value="C:ATP-binding cassette (ABC) transporter complex"/>
    <property type="evidence" value="ECO:0007669"/>
    <property type="project" value="InterPro"/>
</dbReference>
<organism evidence="6 7">
    <name type="scientific">Sporolactobacillus laevolacticus DSM 442</name>
    <dbReference type="NCBI Taxonomy" id="1395513"/>
    <lineage>
        <taxon>Bacteria</taxon>
        <taxon>Bacillati</taxon>
        <taxon>Bacillota</taxon>
        <taxon>Bacilli</taxon>
        <taxon>Bacillales</taxon>
        <taxon>Sporolactobacillaceae</taxon>
        <taxon>Sporolactobacillus</taxon>
    </lineage>
</organism>
<accession>V6J0N3</accession>
<dbReference type="Gene3D" id="3.40.190.10">
    <property type="entry name" value="Periplasmic binding protein-like II"/>
    <property type="match status" value="1"/>
</dbReference>
<dbReference type="InterPro" id="IPR023765">
    <property type="entry name" value="SBP_5_CS"/>
</dbReference>
<keyword evidence="3 4" id="KW-0732">Signal</keyword>
<comment type="caution">
    <text evidence="6">The sequence shown here is derived from an EMBL/GenBank/DDBJ whole genome shotgun (WGS) entry which is preliminary data.</text>
</comment>
<dbReference type="PATRIC" id="fig|1395513.3.peg.1269"/>
<dbReference type="PROSITE" id="PS01040">
    <property type="entry name" value="SBP_BACTERIAL_5"/>
    <property type="match status" value="1"/>
</dbReference>
<dbReference type="FunFam" id="3.90.76.10:FF:000004">
    <property type="entry name" value="Peptide ABC transporter substrate-binding protein"/>
    <property type="match status" value="1"/>
</dbReference>
<dbReference type="Gene3D" id="3.90.76.10">
    <property type="entry name" value="Dipeptide-binding Protein, Domain 1"/>
    <property type="match status" value="1"/>
</dbReference>
<feature type="chain" id="PRO_5004748756" evidence="4">
    <location>
        <begin position="26"/>
        <end position="520"/>
    </location>
</feature>
<dbReference type="CDD" id="cd00995">
    <property type="entry name" value="PBP2_NikA_DppA_OppA_like"/>
    <property type="match status" value="1"/>
</dbReference>
<dbReference type="Pfam" id="PF00496">
    <property type="entry name" value="SBP_bac_5"/>
    <property type="match status" value="1"/>
</dbReference>
<dbReference type="PANTHER" id="PTHR30290:SF59">
    <property type="entry name" value="OLIGOPEPTIDE ABC TRANSPORTER,SUBSTRATE-BINDING PROTEIN"/>
    <property type="match status" value="1"/>
</dbReference>
<dbReference type="InterPro" id="IPR000914">
    <property type="entry name" value="SBP_5_dom"/>
</dbReference>
<proteinExistence type="inferred from homology"/>
<reference evidence="6 7" key="1">
    <citation type="journal article" date="2013" name="Genome Announc.">
        <title>Genome Sequence of Sporolactobacillus laevolacticus DSM442, an Efficient Polymer-Grade D-Lactate Producer from Agricultural Waste Cottonseed as a Nitrogen Source.</title>
        <authorList>
            <person name="Wang H."/>
            <person name="Wang L."/>
            <person name="Ju J."/>
            <person name="Yu B."/>
            <person name="Ma Y."/>
        </authorList>
    </citation>
    <scope>NUCLEOTIDE SEQUENCE [LARGE SCALE GENOMIC DNA]</scope>
    <source>
        <strain evidence="6 7">DSM 442</strain>
    </source>
</reference>
<sequence length="520" mass="58042">MRKLIITFFVVIMIAALTACGSNNAAPSKKSKDGGSITLAVPADPLVLNPNYASDRVTLTIQQALFAPLFYINGRNVTPALAEKLSVSKDQKTYELTLKKNLKWHDGKALTAKDVVFTLNSILDKKQNSDLRGNFVFNNKPVKAVALDNQTVKFTLPEVAPSFQLNLEQLYPIPQHVFANESNLQKSTKNNHPIGSGPYQFVTYKSGQYVELKKFNDFFGGKPHLDKVIFRVAKDQNAANLGLQNGSIQLKAIQPADVANVTGKGNVDVVSYPEYRLNYATFNENVPAFKNKTFRQAISYALNRDDIIKSAYGSNKYAVPASSIFTADVKFQNKNVQTYPYDLAKAKQLLDQSKVDKKQPLTILYLNNNKAQESIALYFQQQFKKIGLNLQLKPTDPAAWGNYALNRKSTAYGILLNGYIMGPEADTYKVLFQSTSPYNYANYHNAKLDKVWDAASVETDQAKRSADYDQIQNKIADDAVLYPISYDDALFALSKKYGGIKEAKPQPVTILRDLSKLYLK</sequence>
<evidence type="ECO:0000256" key="1">
    <source>
        <dbReference type="ARBA" id="ARBA00004193"/>
    </source>
</evidence>
<dbReference type="Gene3D" id="3.10.105.10">
    <property type="entry name" value="Dipeptide-binding Protein, Domain 3"/>
    <property type="match status" value="1"/>
</dbReference>
<dbReference type="AlphaFoldDB" id="V6J0N3"/>
<protein>
    <submittedName>
        <fullName evidence="6">Peptide ABC transporter substrate-binding protein</fullName>
    </submittedName>
</protein>
<evidence type="ECO:0000256" key="4">
    <source>
        <dbReference type="SAM" id="SignalP"/>
    </source>
</evidence>
<dbReference type="PIRSF" id="PIRSF002741">
    <property type="entry name" value="MppA"/>
    <property type="match status" value="1"/>
</dbReference>
<dbReference type="GO" id="GO:0042597">
    <property type="term" value="C:periplasmic space"/>
    <property type="evidence" value="ECO:0007669"/>
    <property type="project" value="UniProtKB-ARBA"/>
</dbReference>
<keyword evidence="7" id="KW-1185">Reference proteome</keyword>